<gene>
    <name evidence="2" type="ORF">EVAR_98097_1</name>
</gene>
<dbReference type="AlphaFoldDB" id="A0A4C1XLE5"/>
<dbReference type="Proteomes" id="UP000299102">
    <property type="component" value="Unassembled WGS sequence"/>
</dbReference>
<accession>A0A4C1XLE5</accession>
<evidence type="ECO:0000256" key="1">
    <source>
        <dbReference type="SAM" id="MobiDB-lite"/>
    </source>
</evidence>
<dbReference type="EMBL" id="BGZK01000859">
    <property type="protein sequence ID" value="GBP63109.1"/>
    <property type="molecule type" value="Genomic_DNA"/>
</dbReference>
<comment type="caution">
    <text evidence="2">The sequence shown here is derived from an EMBL/GenBank/DDBJ whole genome shotgun (WGS) entry which is preliminary data.</text>
</comment>
<name>A0A4C1XLE5_EUMVA</name>
<sequence length="125" mass="14523">MMIELGGGHKNSVIKRRNPIEFGWITEYQGEQVPRAEWCDKNRIRTQKIRKNESSVERAFQTHNVGVHRMKLSVAALLSQIMQEPSGVEFHIHLVRQIEASDFKRQLNDDPGILRPRSDKRPEPP</sequence>
<proteinExistence type="predicted"/>
<evidence type="ECO:0000313" key="2">
    <source>
        <dbReference type="EMBL" id="GBP63109.1"/>
    </source>
</evidence>
<keyword evidence="3" id="KW-1185">Reference proteome</keyword>
<reference evidence="2 3" key="1">
    <citation type="journal article" date="2019" name="Commun. Biol.">
        <title>The bagworm genome reveals a unique fibroin gene that provides high tensile strength.</title>
        <authorList>
            <person name="Kono N."/>
            <person name="Nakamura H."/>
            <person name="Ohtoshi R."/>
            <person name="Tomita M."/>
            <person name="Numata K."/>
            <person name="Arakawa K."/>
        </authorList>
    </citation>
    <scope>NUCLEOTIDE SEQUENCE [LARGE SCALE GENOMIC DNA]</scope>
</reference>
<organism evidence="2 3">
    <name type="scientific">Eumeta variegata</name>
    <name type="common">Bagworm moth</name>
    <name type="synonym">Eumeta japonica</name>
    <dbReference type="NCBI Taxonomy" id="151549"/>
    <lineage>
        <taxon>Eukaryota</taxon>
        <taxon>Metazoa</taxon>
        <taxon>Ecdysozoa</taxon>
        <taxon>Arthropoda</taxon>
        <taxon>Hexapoda</taxon>
        <taxon>Insecta</taxon>
        <taxon>Pterygota</taxon>
        <taxon>Neoptera</taxon>
        <taxon>Endopterygota</taxon>
        <taxon>Lepidoptera</taxon>
        <taxon>Glossata</taxon>
        <taxon>Ditrysia</taxon>
        <taxon>Tineoidea</taxon>
        <taxon>Psychidae</taxon>
        <taxon>Oiketicinae</taxon>
        <taxon>Eumeta</taxon>
    </lineage>
</organism>
<feature type="compositionally biased region" description="Basic and acidic residues" evidence="1">
    <location>
        <begin position="116"/>
        <end position="125"/>
    </location>
</feature>
<feature type="region of interest" description="Disordered" evidence="1">
    <location>
        <begin position="106"/>
        <end position="125"/>
    </location>
</feature>
<evidence type="ECO:0000313" key="3">
    <source>
        <dbReference type="Proteomes" id="UP000299102"/>
    </source>
</evidence>
<protein>
    <submittedName>
        <fullName evidence="2">Uncharacterized protein</fullName>
    </submittedName>
</protein>